<evidence type="ECO:0000313" key="2">
    <source>
        <dbReference type="Proteomes" id="UP001160148"/>
    </source>
</evidence>
<sequence>MCLRAVRGQCFRHKVDHSVDQLIDDCDHPSSLQPTLSVSVSSCRWCPNSMATMSRRTDWTVVSIWLERKPLSR</sequence>
<comment type="caution">
    <text evidence="1">The sequence shown here is derived from an EMBL/GenBank/DDBJ whole genome shotgun (WGS) entry which is preliminary data.</text>
</comment>
<protein>
    <submittedName>
        <fullName evidence="1">Uncharacterized protein</fullName>
    </submittedName>
</protein>
<dbReference type="AlphaFoldDB" id="A0AAV0WXF3"/>
<accession>A0AAV0WXF3</accession>
<dbReference type="EMBL" id="CARXXK010000003">
    <property type="protein sequence ID" value="CAI6360518.1"/>
    <property type="molecule type" value="Genomic_DNA"/>
</dbReference>
<name>A0AAV0WXF3_9HEMI</name>
<gene>
    <name evidence="1" type="ORF">MEUPH1_LOCUS15810</name>
</gene>
<reference evidence="1 2" key="1">
    <citation type="submission" date="2023-01" db="EMBL/GenBank/DDBJ databases">
        <authorList>
            <person name="Whitehead M."/>
        </authorList>
    </citation>
    <scope>NUCLEOTIDE SEQUENCE [LARGE SCALE GENOMIC DNA]</scope>
</reference>
<organism evidence="1 2">
    <name type="scientific">Macrosiphum euphorbiae</name>
    <name type="common">potato aphid</name>
    <dbReference type="NCBI Taxonomy" id="13131"/>
    <lineage>
        <taxon>Eukaryota</taxon>
        <taxon>Metazoa</taxon>
        <taxon>Ecdysozoa</taxon>
        <taxon>Arthropoda</taxon>
        <taxon>Hexapoda</taxon>
        <taxon>Insecta</taxon>
        <taxon>Pterygota</taxon>
        <taxon>Neoptera</taxon>
        <taxon>Paraneoptera</taxon>
        <taxon>Hemiptera</taxon>
        <taxon>Sternorrhyncha</taxon>
        <taxon>Aphidomorpha</taxon>
        <taxon>Aphidoidea</taxon>
        <taxon>Aphididae</taxon>
        <taxon>Macrosiphini</taxon>
        <taxon>Macrosiphum</taxon>
    </lineage>
</organism>
<dbReference type="Proteomes" id="UP001160148">
    <property type="component" value="Unassembled WGS sequence"/>
</dbReference>
<proteinExistence type="predicted"/>
<evidence type="ECO:0000313" key="1">
    <source>
        <dbReference type="EMBL" id="CAI6360518.1"/>
    </source>
</evidence>
<keyword evidence="2" id="KW-1185">Reference proteome</keyword>